<feature type="region of interest" description="Disordered" evidence="7">
    <location>
        <begin position="1"/>
        <end position="111"/>
    </location>
</feature>
<keyword evidence="8" id="KW-0808">Transferase</keyword>
<dbReference type="FunFam" id="3.80.10.10:FF:000041">
    <property type="entry name" value="LRR receptor-like serine/threonine-protein kinase ERECTA"/>
    <property type="match status" value="1"/>
</dbReference>
<dbReference type="FunFam" id="3.80.10.10:FF:000400">
    <property type="entry name" value="Nuclear pore complex protein NUP107"/>
    <property type="match status" value="1"/>
</dbReference>
<feature type="compositionally biased region" description="Basic and acidic residues" evidence="7">
    <location>
        <begin position="145"/>
        <end position="157"/>
    </location>
</feature>
<feature type="compositionally biased region" description="Polar residues" evidence="7">
    <location>
        <begin position="65"/>
        <end position="82"/>
    </location>
</feature>
<feature type="region of interest" description="Disordered" evidence="7">
    <location>
        <begin position="261"/>
        <end position="296"/>
    </location>
</feature>
<dbReference type="Gene3D" id="3.80.10.10">
    <property type="entry name" value="Ribonuclease Inhibitor"/>
    <property type="match status" value="3"/>
</dbReference>
<gene>
    <name evidence="8" type="ORF">SEMRO_862_G212490.1</name>
</gene>
<dbReference type="PANTHER" id="PTHR48054:SF94">
    <property type="entry name" value="LEUCINE-RICH REPEAT RECEPTOR-LIKE PROTEIN FASCIATED EAR2"/>
    <property type="match status" value="1"/>
</dbReference>
<dbReference type="EMBL" id="CAICTM010000861">
    <property type="protein sequence ID" value="CAB9517525.1"/>
    <property type="molecule type" value="Genomic_DNA"/>
</dbReference>
<comment type="subcellular location">
    <subcellularLocation>
        <location evidence="1">Cell membrane</location>
    </subcellularLocation>
</comment>
<dbReference type="InterPro" id="IPR001611">
    <property type="entry name" value="Leu-rich_rpt"/>
</dbReference>
<feature type="compositionally biased region" description="Polar residues" evidence="7">
    <location>
        <begin position="262"/>
        <end position="275"/>
    </location>
</feature>
<dbReference type="GO" id="GO:0016301">
    <property type="term" value="F:kinase activity"/>
    <property type="evidence" value="ECO:0007669"/>
    <property type="project" value="UniProtKB-KW"/>
</dbReference>
<dbReference type="AlphaFoldDB" id="A0A9N8HM26"/>
<evidence type="ECO:0000256" key="3">
    <source>
        <dbReference type="ARBA" id="ARBA00022614"/>
    </source>
</evidence>
<evidence type="ECO:0000256" key="4">
    <source>
        <dbReference type="ARBA" id="ARBA00022729"/>
    </source>
</evidence>
<keyword evidence="5" id="KW-0677">Repeat</keyword>
<sequence length="1010" mass="111239">MSPPSPTPTTPTSPKRERARSRNIPAHATSAIGPRSTAAVEKPLTHRNVSEPTSDRGNRRANRAAMTTSGAIKSKPPRSSSHQTEEQKMSIREAMPTNSMRGTSTRTTRNAALDWASTSVDLDDSSRRDSSGFSPNALLDRYTAEMEQTARHKEQAAPHHTSLQASSSLFWGSPSGSSRGTAQTASTSGAASSTTATGTTSAAGSDLDLTSTYGRPAHMRRNDQQEGVFGKKKRFEHVDQSVNLMAMTDDSSTIAERRRQRFTTSGRFGSTQGSGTLAEGGDARPRRFRRAKGGGGGKNILRTLSRDMTEIFLGNSFRIRKEQEDEGDKTIREEGSKDDDDEEEMEISMMACCQCLCLTTVLLVVVLVLAGVIPMPGGSISAEKGGEDLNSSDAMAETLILPSATPSLSPVISQHEAMPSLPPKRLHSPPLQIKSGEDQDSSEATAMPSTAPSDASLKPSTTPSDAPLMPTTTPSDSPLMPSTTPSFLPTTTAHYELEQRHHNSPRWRAIESIILHAHISSARDLDDETSLAHKALEWMCETDPARLDPLDFSDTAHIDLLERYALVVFFYSTHHSSSLNNNTSTAMLHREDTVDSKSLQAALRINPHLLDRDESMQAAFLVTSNNDEQSSGWQHSSGWMTEANVCQWYGVQCHRSGRVSSIHLQRNHLTGQLPSELRALRELEHLDLSYNHLHQEIPGVLWDTRISWSHLITLDLSKNRLSGTLPDSLGSFAHLQNFTLDGNLFTGEIPTSIGRLTSLQLFSAQDNMLTGSIRDTSPIPTLRFLKLALNQLSGEIPFHLTRNRNLVELSLGSNRLEGTLPPEMDSLHKLQRLELGVNKFQGPVPDIFGRLHSLQVLDIRNNTFGQYHDEPEKPAKIPTSLGALTNLKILKINTNLFRGAIPEEWWNMKSLEIFHLYDNDLMGSIPEEINGFSRLRDFQVQDSFMTGTVPKQLGECQNLEKLMLYNSKFTGTIPGEICDLRGSRSKSKLSIFAADCHAAMHCACCDRCYR</sequence>
<feature type="region of interest" description="Disordered" evidence="7">
    <location>
        <begin position="145"/>
        <end position="232"/>
    </location>
</feature>
<dbReference type="OrthoDB" id="5985090at2759"/>
<dbReference type="Proteomes" id="UP001153069">
    <property type="component" value="Unassembled WGS sequence"/>
</dbReference>
<evidence type="ECO:0000313" key="8">
    <source>
        <dbReference type="EMBL" id="CAB9517525.1"/>
    </source>
</evidence>
<keyword evidence="4" id="KW-0732">Signal</keyword>
<feature type="region of interest" description="Disordered" evidence="7">
    <location>
        <begin position="410"/>
        <end position="485"/>
    </location>
</feature>
<feature type="compositionally biased region" description="Polar residues" evidence="7">
    <location>
        <begin position="442"/>
        <end position="476"/>
    </location>
</feature>
<protein>
    <submittedName>
        <fullName evidence="8">LRR receptor-like serine threonine-protein kinase At4g08850-like</fullName>
    </submittedName>
</protein>
<dbReference type="InterPro" id="IPR052592">
    <property type="entry name" value="LRR-RLK"/>
</dbReference>
<evidence type="ECO:0000256" key="7">
    <source>
        <dbReference type="SAM" id="MobiDB-lite"/>
    </source>
</evidence>
<accession>A0A9N8HM26</accession>
<feature type="region of interest" description="Disordered" evidence="7">
    <location>
        <begin position="322"/>
        <end position="343"/>
    </location>
</feature>
<keyword evidence="3" id="KW-0433">Leucine-rich repeat</keyword>
<name>A0A9N8HM26_9STRA</name>
<evidence type="ECO:0000256" key="5">
    <source>
        <dbReference type="ARBA" id="ARBA00022737"/>
    </source>
</evidence>
<keyword evidence="2" id="KW-1003">Cell membrane</keyword>
<dbReference type="FunFam" id="3.80.10.10:FF:000383">
    <property type="entry name" value="Leucine-rich repeat receptor protein kinase EMS1"/>
    <property type="match status" value="1"/>
</dbReference>
<keyword evidence="8" id="KW-0675">Receptor</keyword>
<reference evidence="8" key="1">
    <citation type="submission" date="2020-06" db="EMBL/GenBank/DDBJ databases">
        <authorList>
            <consortium name="Plant Systems Biology data submission"/>
        </authorList>
    </citation>
    <scope>NUCLEOTIDE SEQUENCE</scope>
    <source>
        <strain evidence="8">D6</strain>
    </source>
</reference>
<evidence type="ECO:0000256" key="6">
    <source>
        <dbReference type="ARBA" id="ARBA00023136"/>
    </source>
</evidence>
<feature type="compositionally biased region" description="Polar residues" evidence="7">
    <location>
        <begin position="96"/>
        <end position="110"/>
    </location>
</feature>
<dbReference type="Pfam" id="PF00560">
    <property type="entry name" value="LRR_1"/>
    <property type="match status" value="3"/>
</dbReference>
<comment type="caution">
    <text evidence="8">The sequence shown here is derived from an EMBL/GenBank/DDBJ whole genome shotgun (WGS) entry which is preliminary data.</text>
</comment>
<dbReference type="SUPFAM" id="SSF52047">
    <property type="entry name" value="RNI-like"/>
    <property type="match status" value="1"/>
</dbReference>
<dbReference type="InterPro" id="IPR032675">
    <property type="entry name" value="LRR_dom_sf"/>
</dbReference>
<proteinExistence type="predicted"/>
<organism evidence="8 9">
    <name type="scientific">Seminavis robusta</name>
    <dbReference type="NCBI Taxonomy" id="568900"/>
    <lineage>
        <taxon>Eukaryota</taxon>
        <taxon>Sar</taxon>
        <taxon>Stramenopiles</taxon>
        <taxon>Ochrophyta</taxon>
        <taxon>Bacillariophyta</taxon>
        <taxon>Bacillariophyceae</taxon>
        <taxon>Bacillariophycidae</taxon>
        <taxon>Naviculales</taxon>
        <taxon>Naviculaceae</taxon>
        <taxon>Seminavis</taxon>
    </lineage>
</organism>
<keyword evidence="6" id="KW-0472">Membrane</keyword>
<dbReference type="GO" id="GO:0005886">
    <property type="term" value="C:plasma membrane"/>
    <property type="evidence" value="ECO:0007669"/>
    <property type="project" value="UniProtKB-SubCell"/>
</dbReference>
<evidence type="ECO:0000256" key="1">
    <source>
        <dbReference type="ARBA" id="ARBA00004236"/>
    </source>
</evidence>
<feature type="compositionally biased region" description="Pro residues" evidence="7">
    <location>
        <begin position="1"/>
        <end position="11"/>
    </location>
</feature>
<keyword evidence="8" id="KW-0418">Kinase</keyword>
<feature type="compositionally biased region" description="Low complexity" evidence="7">
    <location>
        <begin position="166"/>
        <end position="205"/>
    </location>
</feature>
<dbReference type="PANTHER" id="PTHR48054">
    <property type="entry name" value="RECEPTOR KINASE-LIKE PROTEIN XA21"/>
    <property type="match status" value="1"/>
</dbReference>
<keyword evidence="9" id="KW-1185">Reference proteome</keyword>
<evidence type="ECO:0000256" key="2">
    <source>
        <dbReference type="ARBA" id="ARBA00022475"/>
    </source>
</evidence>
<feature type="compositionally biased region" description="Basic and acidic residues" evidence="7">
    <location>
        <begin position="322"/>
        <end position="335"/>
    </location>
</feature>
<evidence type="ECO:0000313" key="9">
    <source>
        <dbReference type="Proteomes" id="UP001153069"/>
    </source>
</evidence>